<accession>A0ABV4U0S6</accession>
<keyword evidence="3" id="KW-1185">Reference proteome</keyword>
<feature type="coiled-coil region" evidence="1">
    <location>
        <begin position="379"/>
        <end position="421"/>
    </location>
</feature>
<dbReference type="Proteomes" id="UP001575181">
    <property type="component" value="Unassembled WGS sequence"/>
</dbReference>
<evidence type="ECO:0000256" key="1">
    <source>
        <dbReference type="SAM" id="Coils"/>
    </source>
</evidence>
<gene>
    <name evidence="2" type="ORF">ACERLL_16625</name>
</gene>
<dbReference type="RefSeq" id="WP_373657224.1">
    <property type="nucleotide sequence ID" value="NZ_JBGUAW010000014.1"/>
</dbReference>
<name>A0ABV4U0S6_9GAMM</name>
<proteinExistence type="predicted"/>
<feature type="coiled-coil region" evidence="1">
    <location>
        <begin position="495"/>
        <end position="540"/>
    </location>
</feature>
<evidence type="ECO:0000313" key="2">
    <source>
        <dbReference type="EMBL" id="MFA9462435.1"/>
    </source>
</evidence>
<comment type="caution">
    <text evidence="2">The sequence shown here is derived from an EMBL/GenBank/DDBJ whole genome shotgun (WGS) entry which is preliminary data.</text>
</comment>
<organism evidence="2 3">
    <name type="scientific">Thiohalorhabdus methylotrophus</name>
    <dbReference type="NCBI Taxonomy" id="3242694"/>
    <lineage>
        <taxon>Bacteria</taxon>
        <taxon>Pseudomonadati</taxon>
        <taxon>Pseudomonadota</taxon>
        <taxon>Gammaproteobacteria</taxon>
        <taxon>Thiohalorhabdales</taxon>
        <taxon>Thiohalorhabdaceae</taxon>
        <taxon>Thiohalorhabdus</taxon>
    </lineage>
</organism>
<dbReference type="EMBL" id="JBGUAW010000014">
    <property type="protein sequence ID" value="MFA9462435.1"/>
    <property type="molecule type" value="Genomic_DNA"/>
</dbReference>
<keyword evidence="1" id="KW-0175">Coiled coil</keyword>
<evidence type="ECO:0000313" key="3">
    <source>
        <dbReference type="Proteomes" id="UP001575181"/>
    </source>
</evidence>
<protein>
    <recommendedName>
        <fullName evidence="4">MORN repeat protein</fullName>
    </recommendedName>
</protein>
<reference evidence="2 3" key="1">
    <citation type="submission" date="2024-08" db="EMBL/GenBank/DDBJ databases">
        <title>Whole-genome sequencing of halo(alkali)philic microorganisms from hypersaline lakes.</title>
        <authorList>
            <person name="Sorokin D.Y."/>
            <person name="Merkel A.Y."/>
            <person name="Messina E."/>
            <person name="Yakimov M."/>
        </authorList>
    </citation>
    <scope>NUCLEOTIDE SEQUENCE [LARGE SCALE GENOMIC DNA]</scope>
    <source>
        <strain evidence="2 3">Cl-TMA</strain>
    </source>
</reference>
<evidence type="ECO:0008006" key="4">
    <source>
        <dbReference type="Google" id="ProtNLM"/>
    </source>
</evidence>
<sequence length="585" mass="66356">MAIFAGCSTTHVDSSRMEKGSFLHTEKGDPISQGDTYKVNLRKNRVKLDKKTQYSQTRTKHFAKVKRERIETETYKPSAAIIIALPAQPFCWAGSILVMDNPASCLELLYEKEMDWRVKRSRVPGQTFTESKEVSFSKWYPGSNNKVSLYLNQEKLANLRTNDEGVAKFDLIKLLSSRSLPPGTLLKGKEATLMAASRGARDTLSLSHDYFDGLPREYWIAHYKAQKSVLAKKELIHTTCGKAAESTREYFRCYYRSKTVQTAFGPGELHAPPGKGSSAVGPKAIEWRDGRTFSGKTVRGDNGQPALVGEVTYPDGRRFVGDVLNDNSDGTLYSPSGDILFSGKFKNGRPTGWGTGETESGSLKPVKFADGEKVSNPARKEAEKAVETEHQRAMEATQEKVEELEEETATQEAEKKKLASAFSDWKRHNSKMWEKCACEIPMDMGGQFCLSANPTFESAEEREAHERAAERRHRVCMEWARSDRRDKGDYYEKRMAQVDRDLDRKLEQIEEERRLAEIRRERLRRKHERQRQAKIRARKAEIKAQREKRLAEKKRNCQASYARTGAVVCGCQPFLDVGDVATCMK</sequence>
<dbReference type="SUPFAM" id="SSF82185">
    <property type="entry name" value="Histone H3 K4-specific methyltransferase SET7/9 N-terminal domain"/>
    <property type="match status" value="1"/>
</dbReference>